<evidence type="ECO:0000259" key="1">
    <source>
        <dbReference type="SMART" id="SM00867"/>
    </source>
</evidence>
<dbReference type="EMBL" id="CP007129">
    <property type="protein sequence ID" value="AHG92428.1"/>
    <property type="molecule type" value="Genomic_DNA"/>
</dbReference>
<dbReference type="PANTHER" id="PTHR34406:SF1">
    <property type="entry name" value="PROTEIN YCEI"/>
    <property type="match status" value="1"/>
</dbReference>
<dbReference type="RefSeq" id="WP_025413770.1">
    <property type="nucleotide sequence ID" value="NZ_CP007129.1"/>
</dbReference>
<feature type="domain" description="Lipid/polyisoprenoid-binding YceI-like" evidence="1">
    <location>
        <begin position="37"/>
        <end position="210"/>
    </location>
</feature>
<organism evidence="2 3">
    <name type="scientific">Gemmatirosa kalamazoonensis</name>
    <dbReference type="NCBI Taxonomy" id="861299"/>
    <lineage>
        <taxon>Bacteria</taxon>
        <taxon>Pseudomonadati</taxon>
        <taxon>Gemmatimonadota</taxon>
        <taxon>Gemmatimonadia</taxon>
        <taxon>Gemmatimonadales</taxon>
        <taxon>Gemmatimonadaceae</taxon>
        <taxon>Gemmatirosa</taxon>
    </lineage>
</organism>
<dbReference type="Proteomes" id="UP000019151">
    <property type="component" value="Plasmid 1"/>
</dbReference>
<sequence length="215" mass="23401">MKTLLLASVALLSVGTSLTQPKPKKPAKSAAKPVRLRYVVAPAGNEARYRVREQLAGFDLPNDAVGVTHDITGRLVVESDGKVVKDSSRIVVLLTNLKSDKSRRDGFLQRRTLETEKYPQVELVPTTFDGLAAPIAAGATKTFSLVGDFTVHGVTHPTTWQVTARADGRDVVGTARTAFTFKDVGLDQPRVPVVLSVADTIKLEYDFRFTPDTVR</sequence>
<dbReference type="AlphaFoldDB" id="W0RS59"/>
<dbReference type="Pfam" id="PF04264">
    <property type="entry name" value="YceI"/>
    <property type="match status" value="1"/>
</dbReference>
<dbReference type="Gene3D" id="2.40.128.110">
    <property type="entry name" value="Lipid/polyisoprenoid-binding, YceI-like"/>
    <property type="match status" value="1"/>
</dbReference>
<dbReference type="SUPFAM" id="SSF101874">
    <property type="entry name" value="YceI-like"/>
    <property type="match status" value="1"/>
</dbReference>
<keyword evidence="3" id="KW-1185">Reference proteome</keyword>
<evidence type="ECO:0000313" key="3">
    <source>
        <dbReference type="Proteomes" id="UP000019151"/>
    </source>
</evidence>
<dbReference type="HOGENOM" id="CLU_104557_0_0_0"/>
<dbReference type="InterPro" id="IPR007372">
    <property type="entry name" value="Lipid/polyisoprenoid-bd_YceI"/>
</dbReference>
<dbReference type="SMART" id="SM00867">
    <property type="entry name" value="YceI"/>
    <property type="match status" value="1"/>
</dbReference>
<geneLocation type="plasmid" evidence="2 3">
    <name>1</name>
</geneLocation>
<dbReference type="PATRIC" id="fig|861299.3.peg.4947"/>
<protein>
    <submittedName>
        <fullName evidence="2">YceI family protein</fullName>
    </submittedName>
</protein>
<reference evidence="2 3" key="1">
    <citation type="journal article" date="2014" name="Genome Announc.">
        <title>Genome Sequence and Methylome of Soil Bacterium Gemmatirosa kalamazoonensis KBS708T, a Member of the Rarely Cultivated Gemmatimonadetes Phylum.</title>
        <authorList>
            <person name="Debruyn J.M."/>
            <person name="Radosevich M."/>
            <person name="Wommack K.E."/>
            <person name="Polson S.W."/>
            <person name="Hauser L.J."/>
            <person name="Fawaz M.N."/>
            <person name="Korlach J."/>
            <person name="Tsai Y.C."/>
        </authorList>
    </citation>
    <scope>NUCLEOTIDE SEQUENCE [LARGE SCALE GENOMIC DNA]</scope>
    <source>
        <strain evidence="2 3">KBS708</strain>
        <plasmid evidence="3">Plasmid 1</plasmid>
    </source>
</reference>
<name>W0RS59_9BACT</name>
<dbReference type="InParanoid" id="W0RS59"/>
<accession>W0RS59</accession>
<dbReference type="OrthoDB" id="153595at2"/>
<dbReference type="KEGG" id="gba:J421_4893"/>
<evidence type="ECO:0000313" key="2">
    <source>
        <dbReference type="EMBL" id="AHG92428.1"/>
    </source>
</evidence>
<dbReference type="PANTHER" id="PTHR34406">
    <property type="entry name" value="PROTEIN YCEI"/>
    <property type="match status" value="1"/>
</dbReference>
<gene>
    <name evidence="2" type="ORF">J421_4893</name>
</gene>
<proteinExistence type="predicted"/>
<keyword evidence="2" id="KW-0614">Plasmid</keyword>
<dbReference type="InterPro" id="IPR036761">
    <property type="entry name" value="TTHA0802/YceI-like_sf"/>
</dbReference>